<protein>
    <submittedName>
        <fullName evidence="1">Uncharacterized protein</fullName>
    </submittedName>
</protein>
<organism evidence="1 2">
    <name type="scientific">Meloidogyne enterolobii</name>
    <name type="common">Root-knot nematode worm</name>
    <name type="synonym">Meloidogyne mayaguensis</name>
    <dbReference type="NCBI Taxonomy" id="390850"/>
    <lineage>
        <taxon>Eukaryota</taxon>
        <taxon>Metazoa</taxon>
        <taxon>Ecdysozoa</taxon>
        <taxon>Nematoda</taxon>
        <taxon>Chromadorea</taxon>
        <taxon>Rhabditida</taxon>
        <taxon>Tylenchina</taxon>
        <taxon>Tylenchomorpha</taxon>
        <taxon>Tylenchoidea</taxon>
        <taxon>Meloidogynidae</taxon>
        <taxon>Meloidogyninae</taxon>
        <taxon>Meloidogyne</taxon>
    </lineage>
</organism>
<gene>
    <name evidence="1" type="ORF">MENTE1834_LOCUS3238</name>
</gene>
<evidence type="ECO:0000313" key="1">
    <source>
        <dbReference type="EMBL" id="CAK5016213.1"/>
    </source>
</evidence>
<evidence type="ECO:0000313" key="2">
    <source>
        <dbReference type="Proteomes" id="UP001497535"/>
    </source>
</evidence>
<sequence>MTPPINIYIILFSTFLIFQLINGNQEQCIGIGGPCDYDNDCCGDRNIGCVGAWEPTKKKGICKKTCDLVGAHCTSSTSCCNYCTNNKCSYVSDMPG</sequence>
<proteinExistence type="predicted"/>
<name>A0ACB0XTI8_MELEN</name>
<dbReference type="EMBL" id="CAVMJV010000002">
    <property type="protein sequence ID" value="CAK5016213.1"/>
    <property type="molecule type" value="Genomic_DNA"/>
</dbReference>
<accession>A0ACB0XTI8</accession>
<dbReference type="Proteomes" id="UP001497535">
    <property type="component" value="Unassembled WGS sequence"/>
</dbReference>
<keyword evidence="2" id="KW-1185">Reference proteome</keyword>
<comment type="caution">
    <text evidence="1">The sequence shown here is derived from an EMBL/GenBank/DDBJ whole genome shotgun (WGS) entry which is preliminary data.</text>
</comment>
<reference evidence="1" key="1">
    <citation type="submission" date="2023-11" db="EMBL/GenBank/DDBJ databases">
        <authorList>
            <person name="Poullet M."/>
        </authorList>
    </citation>
    <scope>NUCLEOTIDE SEQUENCE</scope>
    <source>
        <strain evidence="1">E1834</strain>
    </source>
</reference>